<dbReference type="RefSeq" id="XP_022669927.1">
    <property type="nucleotide sequence ID" value="XM_022814192.1"/>
</dbReference>
<accession>A0A7M7KRY2</accession>
<dbReference type="AlphaFoldDB" id="A0A7M7KRY2"/>
<evidence type="ECO:0000256" key="9">
    <source>
        <dbReference type="SAM" id="MobiDB-lite"/>
    </source>
</evidence>
<dbReference type="GO" id="GO:0043005">
    <property type="term" value="C:neuron projection"/>
    <property type="evidence" value="ECO:0007669"/>
    <property type="project" value="TreeGrafter"/>
</dbReference>
<dbReference type="Pfam" id="PF13927">
    <property type="entry name" value="Ig_3"/>
    <property type="match status" value="2"/>
</dbReference>
<feature type="domain" description="Ig-like" evidence="11">
    <location>
        <begin position="294"/>
        <end position="415"/>
    </location>
</feature>
<evidence type="ECO:0000256" key="6">
    <source>
        <dbReference type="ARBA" id="ARBA00023157"/>
    </source>
</evidence>
<dbReference type="SMART" id="SM00408">
    <property type="entry name" value="IGc2"/>
    <property type="match status" value="3"/>
</dbReference>
<dbReference type="PANTHER" id="PTHR12231:SF253">
    <property type="entry name" value="DPR-INTERACTING PROTEIN ETA, ISOFORM B-RELATED"/>
    <property type="match status" value="1"/>
</dbReference>
<dbReference type="SMART" id="SM00409">
    <property type="entry name" value="IG"/>
    <property type="match status" value="3"/>
</dbReference>
<keyword evidence="5" id="KW-0472">Membrane</keyword>
<dbReference type="EnsemblMetazoa" id="XM_022814192">
    <property type="protein sequence ID" value="XP_022669927"/>
    <property type="gene ID" value="LOC111253933"/>
</dbReference>
<dbReference type="FunFam" id="2.60.40.10:FF:000328">
    <property type="entry name" value="CLUMA_CG000981, isoform A"/>
    <property type="match status" value="1"/>
</dbReference>
<dbReference type="CDD" id="cd00096">
    <property type="entry name" value="Ig"/>
    <property type="match status" value="1"/>
</dbReference>
<dbReference type="GeneID" id="111253933"/>
<dbReference type="Gene3D" id="2.60.40.10">
    <property type="entry name" value="Immunoglobulins"/>
    <property type="match status" value="3"/>
</dbReference>
<dbReference type="InterPro" id="IPR003598">
    <property type="entry name" value="Ig_sub2"/>
</dbReference>
<keyword evidence="3 10" id="KW-0732">Signal</keyword>
<feature type="chain" id="PRO_5029560730" description="Ig-like domain-containing protein" evidence="10">
    <location>
        <begin position="41"/>
        <end position="475"/>
    </location>
</feature>
<evidence type="ECO:0000256" key="1">
    <source>
        <dbReference type="ARBA" id="ARBA00004236"/>
    </source>
</evidence>
<evidence type="ECO:0000256" key="2">
    <source>
        <dbReference type="ARBA" id="ARBA00022475"/>
    </source>
</evidence>
<evidence type="ECO:0000313" key="13">
    <source>
        <dbReference type="Proteomes" id="UP000594260"/>
    </source>
</evidence>
<comment type="subcellular location">
    <subcellularLocation>
        <location evidence="1">Cell membrane</location>
    </subcellularLocation>
</comment>
<keyword evidence="8" id="KW-0393">Immunoglobulin domain</keyword>
<dbReference type="Pfam" id="PF00047">
    <property type="entry name" value="ig"/>
    <property type="match status" value="1"/>
</dbReference>
<dbReference type="PROSITE" id="PS50835">
    <property type="entry name" value="IG_LIKE"/>
    <property type="match status" value="3"/>
</dbReference>
<feature type="domain" description="Ig-like" evidence="11">
    <location>
        <begin position="183"/>
        <end position="283"/>
    </location>
</feature>
<dbReference type="InterPro" id="IPR003599">
    <property type="entry name" value="Ig_sub"/>
</dbReference>
<feature type="compositionally biased region" description="Acidic residues" evidence="9">
    <location>
        <begin position="426"/>
        <end position="436"/>
    </location>
</feature>
<dbReference type="InterPro" id="IPR007110">
    <property type="entry name" value="Ig-like_dom"/>
</dbReference>
<keyword evidence="7" id="KW-0325">Glycoprotein</keyword>
<evidence type="ECO:0000313" key="12">
    <source>
        <dbReference type="EnsemblMetazoa" id="XP_022669927"/>
    </source>
</evidence>
<sequence>MRLLMTKRTPRSQTSPSVQTSTTTCSLWLMLLLCSVTALAEIGGGRILRKGGGYNQGLSGHGHQSVGNDAGDYTEDGEVIPQFAEPVQNITVPRGRDAKIACIIDNLGDFRPAWIKEEDKAILTMHQQIISRNYRISLSTSDNRIFTLHIRNVQESDRGGYMCQINTSPVKSSTGYLDVLVPPDILVEQSSADVVVREGADVSLACKARGYPTPSISWRREDGEPIPLGAYKQLTQQQQAANNKLHTLVHSYTGETLTIARVSRIHMGAYLCIANNNVPSPVSRRIMLHVHFSPVIWIPQQLVGVAPRHNVSLDCHSEAYPLATIHWSKDGSRLTGSTETTRSTGRQSAFQTLAQGANTPAGGKYLIEAKRTSSYKIRSVLTIRDTQPSDYGFYKCVSENILGFTESSAQIYEVSPARSSSTQESMVEDDEEDDEPPYGMGTPEKSYSDGALRSMSSWNLVTLPWILLLLLRCLS</sequence>
<evidence type="ECO:0000259" key="11">
    <source>
        <dbReference type="PROSITE" id="PS50835"/>
    </source>
</evidence>
<evidence type="ECO:0000256" key="5">
    <source>
        <dbReference type="ARBA" id="ARBA00023136"/>
    </source>
</evidence>
<evidence type="ECO:0000256" key="3">
    <source>
        <dbReference type="ARBA" id="ARBA00022729"/>
    </source>
</evidence>
<evidence type="ECO:0000256" key="7">
    <source>
        <dbReference type="ARBA" id="ARBA00023180"/>
    </source>
</evidence>
<organism evidence="12 13">
    <name type="scientific">Varroa destructor</name>
    <name type="common">Honeybee mite</name>
    <dbReference type="NCBI Taxonomy" id="109461"/>
    <lineage>
        <taxon>Eukaryota</taxon>
        <taxon>Metazoa</taxon>
        <taxon>Ecdysozoa</taxon>
        <taxon>Arthropoda</taxon>
        <taxon>Chelicerata</taxon>
        <taxon>Arachnida</taxon>
        <taxon>Acari</taxon>
        <taxon>Parasitiformes</taxon>
        <taxon>Mesostigmata</taxon>
        <taxon>Gamasina</taxon>
        <taxon>Dermanyssoidea</taxon>
        <taxon>Varroidae</taxon>
        <taxon>Varroa</taxon>
    </lineage>
</organism>
<dbReference type="GO" id="GO:0005886">
    <property type="term" value="C:plasma membrane"/>
    <property type="evidence" value="ECO:0007669"/>
    <property type="project" value="UniProtKB-SubCell"/>
</dbReference>
<protein>
    <recommendedName>
        <fullName evidence="11">Ig-like domain-containing protein</fullName>
    </recommendedName>
</protein>
<name>A0A7M7KRY2_VARDE</name>
<proteinExistence type="predicted"/>
<keyword evidence="13" id="KW-1185">Reference proteome</keyword>
<feature type="signal peptide" evidence="10">
    <location>
        <begin position="1"/>
        <end position="40"/>
    </location>
</feature>
<feature type="region of interest" description="Disordered" evidence="9">
    <location>
        <begin position="414"/>
        <end position="446"/>
    </location>
</feature>
<dbReference type="PANTHER" id="PTHR12231">
    <property type="entry name" value="CTX-RELATED TYPE I TRANSMEMBRANE PROTEIN"/>
    <property type="match status" value="1"/>
</dbReference>
<feature type="domain" description="Ig-like" evidence="11">
    <location>
        <begin position="81"/>
        <end position="173"/>
    </location>
</feature>
<keyword evidence="2" id="KW-1003">Cell membrane</keyword>
<keyword evidence="6" id="KW-1015">Disulfide bond</keyword>
<dbReference type="InterPro" id="IPR051170">
    <property type="entry name" value="Neural/epithelial_adhesion"/>
</dbReference>
<dbReference type="InterPro" id="IPR013783">
    <property type="entry name" value="Ig-like_fold"/>
</dbReference>
<dbReference type="Proteomes" id="UP000594260">
    <property type="component" value="Unplaced"/>
</dbReference>
<reference evidence="12" key="1">
    <citation type="submission" date="2021-01" db="UniProtKB">
        <authorList>
            <consortium name="EnsemblMetazoa"/>
        </authorList>
    </citation>
    <scope>IDENTIFICATION</scope>
</reference>
<dbReference type="SUPFAM" id="SSF48726">
    <property type="entry name" value="Immunoglobulin"/>
    <property type="match status" value="3"/>
</dbReference>
<evidence type="ECO:0000256" key="4">
    <source>
        <dbReference type="ARBA" id="ARBA00022737"/>
    </source>
</evidence>
<dbReference type="InterPro" id="IPR036179">
    <property type="entry name" value="Ig-like_dom_sf"/>
</dbReference>
<dbReference type="InterPro" id="IPR013151">
    <property type="entry name" value="Immunoglobulin_dom"/>
</dbReference>
<keyword evidence="4" id="KW-0677">Repeat</keyword>
<evidence type="ECO:0000256" key="8">
    <source>
        <dbReference type="ARBA" id="ARBA00023319"/>
    </source>
</evidence>
<evidence type="ECO:0000256" key="10">
    <source>
        <dbReference type="SAM" id="SignalP"/>
    </source>
</evidence>